<dbReference type="OrthoDB" id="538640at2759"/>
<proteinExistence type="predicted"/>
<dbReference type="eggNOG" id="KOG2317">
    <property type="taxonomic scope" value="Eukaryota"/>
</dbReference>
<evidence type="ECO:0000313" key="1">
    <source>
        <dbReference type="EMBL" id="KLU82266.1"/>
    </source>
</evidence>
<evidence type="ECO:0000313" key="3">
    <source>
        <dbReference type="Proteomes" id="UP000011715"/>
    </source>
</evidence>
<evidence type="ECO:0000313" key="2">
    <source>
        <dbReference type="EnsemblFungi" id="MAPG_01340T0"/>
    </source>
</evidence>
<dbReference type="PANTHER" id="PTHR43857:SF1">
    <property type="entry name" value="YJGH FAMILY PROTEIN"/>
    <property type="match status" value="1"/>
</dbReference>
<dbReference type="InterPro" id="IPR035959">
    <property type="entry name" value="RutC-like_sf"/>
</dbReference>
<organism evidence="2 3">
    <name type="scientific">Magnaporthiopsis poae (strain ATCC 64411 / 73-15)</name>
    <name type="common">Kentucky bluegrass fungus</name>
    <name type="synonym">Magnaporthe poae</name>
    <dbReference type="NCBI Taxonomy" id="644358"/>
    <lineage>
        <taxon>Eukaryota</taxon>
        <taxon>Fungi</taxon>
        <taxon>Dikarya</taxon>
        <taxon>Ascomycota</taxon>
        <taxon>Pezizomycotina</taxon>
        <taxon>Sordariomycetes</taxon>
        <taxon>Sordariomycetidae</taxon>
        <taxon>Magnaporthales</taxon>
        <taxon>Magnaporthaceae</taxon>
        <taxon>Magnaporthiopsis</taxon>
    </lineage>
</organism>
<dbReference type="STRING" id="644358.A0A0C4DNF9"/>
<dbReference type="VEuPathDB" id="FungiDB:MAPG_01340"/>
<reference evidence="2" key="4">
    <citation type="journal article" date="2015" name="G3 (Bethesda)">
        <title>Genome sequences of three phytopathogenic species of the Magnaporthaceae family of fungi.</title>
        <authorList>
            <person name="Okagaki L.H."/>
            <person name="Nunes C.C."/>
            <person name="Sailsbery J."/>
            <person name="Clay B."/>
            <person name="Brown D."/>
            <person name="John T."/>
            <person name="Oh Y."/>
            <person name="Young N."/>
            <person name="Fitzgerald M."/>
            <person name="Haas B.J."/>
            <person name="Zeng Q."/>
            <person name="Young S."/>
            <person name="Adiconis X."/>
            <person name="Fan L."/>
            <person name="Levin J.Z."/>
            <person name="Mitchell T.K."/>
            <person name="Okubara P.A."/>
            <person name="Farman M.L."/>
            <person name="Kohn L.M."/>
            <person name="Birren B."/>
            <person name="Ma L.-J."/>
            <person name="Dean R.A."/>
        </authorList>
    </citation>
    <scope>NUCLEOTIDE SEQUENCE</scope>
    <source>
        <strain evidence="2">ATCC 64411 / 73-15</strain>
    </source>
</reference>
<reference evidence="2" key="5">
    <citation type="submission" date="2015-06" db="UniProtKB">
        <authorList>
            <consortium name="EnsemblFungi"/>
        </authorList>
    </citation>
    <scope>IDENTIFICATION</scope>
    <source>
        <strain evidence="2">ATCC 64411</strain>
    </source>
</reference>
<reference evidence="1" key="3">
    <citation type="submission" date="2011-03" db="EMBL/GenBank/DDBJ databases">
        <title>Annotation of Magnaporthe poae ATCC 64411.</title>
        <authorList>
            <person name="Ma L.-J."/>
            <person name="Dead R."/>
            <person name="Young S.K."/>
            <person name="Zeng Q."/>
            <person name="Gargeya S."/>
            <person name="Fitzgerald M."/>
            <person name="Haas B."/>
            <person name="Abouelleil A."/>
            <person name="Alvarado L."/>
            <person name="Arachchi H.M."/>
            <person name="Berlin A."/>
            <person name="Brown A."/>
            <person name="Chapman S.B."/>
            <person name="Chen Z."/>
            <person name="Dunbar C."/>
            <person name="Freedman E."/>
            <person name="Gearin G."/>
            <person name="Gellesch M."/>
            <person name="Goldberg J."/>
            <person name="Griggs A."/>
            <person name="Gujja S."/>
            <person name="Heiman D."/>
            <person name="Howarth C."/>
            <person name="Larson L."/>
            <person name="Lui A."/>
            <person name="MacDonald P.J.P."/>
            <person name="Mehta T."/>
            <person name="Montmayeur A."/>
            <person name="Murphy C."/>
            <person name="Neiman D."/>
            <person name="Pearson M."/>
            <person name="Priest M."/>
            <person name="Roberts A."/>
            <person name="Saif S."/>
            <person name="Shea T."/>
            <person name="Shenoy N."/>
            <person name="Sisk P."/>
            <person name="Stolte C."/>
            <person name="Sykes S."/>
            <person name="Yandava C."/>
            <person name="Wortman J."/>
            <person name="Nusbaum C."/>
            <person name="Birren B."/>
        </authorList>
    </citation>
    <scope>NUCLEOTIDE SEQUENCE</scope>
    <source>
        <strain evidence="1">ATCC 64411</strain>
    </source>
</reference>
<name>A0A0C4DNF9_MAGP6</name>
<dbReference type="Gene3D" id="3.30.1330.40">
    <property type="entry name" value="RutC-like"/>
    <property type="match status" value="1"/>
</dbReference>
<reference evidence="3" key="1">
    <citation type="submission" date="2010-05" db="EMBL/GenBank/DDBJ databases">
        <title>The genome sequence of Magnaporthe poae strain ATCC 64411.</title>
        <authorList>
            <person name="Ma L.-J."/>
            <person name="Dead R."/>
            <person name="Young S."/>
            <person name="Zeng Q."/>
            <person name="Koehrsen M."/>
            <person name="Alvarado L."/>
            <person name="Berlin A."/>
            <person name="Chapman S.B."/>
            <person name="Chen Z."/>
            <person name="Freedman E."/>
            <person name="Gellesch M."/>
            <person name="Goldberg J."/>
            <person name="Griggs A."/>
            <person name="Gujja S."/>
            <person name="Heilman E.R."/>
            <person name="Heiman D."/>
            <person name="Hepburn T."/>
            <person name="Howarth C."/>
            <person name="Jen D."/>
            <person name="Larson L."/>
            <person name="Mehta T."/>
            <person name="Neiman D."/>
            <person name="Pearson M."/>
            <person name="Roberts A."/>
            <person name="Saif S."/>
            <person name="Shea T."/>
            <person name="Shenoy N."/>
            <person name="Sisk P."/>
            <person name="Stolte C."/>
            <person name="Sykes S."/>
            <person name="Walk T."/>
            <person name="White J."/>
            <person name="Yandava C."/>
            <person name="Haas B."/>
            <person name="Nusbaum C."/>
            <person name="Birren B."/>
        </authorList>
    </citation>
    <scope>NUCLEOTIDE SEQUENCE [LARGE SCALE GENOMIC DNA]</scope>
    <source>
        <strain evidence="3">ATCC 64411 / 73-15</strain>
    </source>
</reference>
<accession>A0A0C4DNF9</accession>
<dbReference type="CDD" id="cd06154">
    <property type="entry name" value="YjgF_YER057c_UK114_like_6"/>
    <property type="match status" value="1"/>
</dbReference>
<dbReference type="AlphaFoldDB" id="A0A0C4DNF9"/>
<dbReference type="EnsemblFungi" id="MAPG_01340T0">
    <property type="protein sequence ID" value="MAPG_01340T0"/>
    <property type="gene ID" value="MAPG_01340"/>
</dbReference>
<dbReference type="OMA" id="RATYYIT"/>
<dbReference type="EMBL" id="ADBL01000317">
    <property type="status" value="NOT_ANNOTATED_CDS"/>
    <property type="molecule type" value="Genomic_DNA"/>
</dbReference>
<keyword evidence="3" id="KW-1185">Reference proteome</keyword>
<protein>
    <submittedName>
        <fullName evidence="1 2">Uncharacterized protein</fullName>
    </submittedName>
</protein>
<dbReference type="SUPFAM" id="SSF55298">
    <property type="entry name" value="YjgF-like"/>
    <property type="match status" value="1"/>
</dbReference>
<reference evidence="1" key="2">
    <citation type="submission" date="2010-05" db="EMBL/GenBank/DDBJ databases">
        <title>The Genome Sequence of Magnaporthe poae strain ATCC 64411.</title>
        <authorList>
            <consortium name="The Broad Institute Genome Sequencing Platform"/>
            <consortium name="Broad Institute Genome Sequencing Center for Infectious Disease"/>
            <person name="Ma L.-J."/>
            <person name="Dead R."/>
            <person name="Young S."/>
            <person name="Zeng Q."/>
            <person name="Koehrsen M."/>
            <person name="Alvarado L."/>
            <person name="Berlin A."/>
            <person name="Chapman S.B."/>
            <person name="Chen Z."/>
            <person name="Freedman E."/>
            <person name="Gellesch M."/>
            <person name="Goldberg J."/>
            <person name="Griggs A."/>
            <person name="Gujja S."/>
            <person name="Heilman E.R."/>
            <person name="Heiman D."/>
            <person name="Hepburn T."/>
            <person name="Howarth C."/>
            <person name="Jen D."/>
            <person name="Larson L."/>
            <person name="Mehta T."/>
            <person name="Neiman D."/>
            <person name="Pearson M."/>
            <person name="Roberts A."/>
            <person name="Saif S."/>
            <person name="Shea T."/>
            <person name="Shenoy N."/>
            <person name="Sisk P."/>
            <person name="Stolte C."/>
            <person name="Sykes S."/>
            <person name="Walk T."/>
            <person name="White J."/>
            <person name="Yandava C."/>
            <person name="Haas B."/>
            <person name="Nusbaum C."/>
            <person name="Birren B."/>
        </authorList>
    </citation>
    <scope>NUCLEOTIDE SEQUENCE</scope>
    <source>
        <strain evidence="1">ATCC 64411</strain>
    </source>
</reference>
<dbReference type="EMBL" id="GL876966">
    <property type="protein sequence ID" value="KLU82266.1"/>
    <property type="molecule type" value="Genomic_DNA"/>
</dbReference>
<gene>
    <name evidence="1" type="ORF">MAPG_01340</name>
</gene>
<sequence>MSEHRLISSGSTFESQIGYSRAVVSGDWVFVSGCTGYDYATGVIELDVAAQAEQALRNVAAALAEAGASMDDVVRVRYILPDRALFPPTWPVLARWLGRARPAATMMQAGLMEEVMKFEVEVTARKRKGRGGDGVKGVPVE</sequence>
<dbReference type="PANTHER" id="PTHR43857">
    <property type="entry name" value="BLR7761 PROTEIN"/>
    <property type="match status" value="1"/>
</dbReference>
<dbReference type="InterPro" id="IPR006175">
    <property type="entry name" value="YjgF/YER057c/UK114"/>
</dbReference>
<dbReference type="Pfam" id="PF01042">
    <property type="entry name" value="Ribonuc_L-PSP"/>
    <property type="match status" value="1"/>
</dbReference>
<dbReference type="Proteomes" id="UP000011715">
    <property type="component" value="Unassembled WGS sequence"/>
</dbReference>